<organism evidence="2 3">
    <name type="scientific">Dreissena polymorpha</name>
    <name type="common">Zebra mussel</name>
    <name type="synonym">Mytilus polymorpha</name>
    <dbReference type="NCBI Taxonomy" id="45954"/>
    <lineage>
        <taxon>Eukaryota</taxon>
        <taxon>Metazoa</taxon>
        <taxon>Spiralia</taxon>
        <taxon>Lophotrochozoa</taxon>
        <taxon>Mollusca</taxon>
        <taxon>Bivalvia</taxon>
        <taxon>Autobranchia</taxon>
        <taxon>Heteroconchia</taxon>
        <taxon>Euheterodonta</taxon>
        <taxon>Imparidentia</taxon>
        <taxon>Neoheterodontei</taxon>
        <taxon>Myida</taxon>
        <taxon>Dreissenoidea</taxon>
        <taxon>Dreissenidae</taxon>
        <taxon>Dreissena</taxon>
    </lineage>
</organism>
<comment type="caution">
    <text evidence="2">The sequence shown here is derived from an EMBL/GenBank/DDBJ whole genome shotgun (WGS) entry which is preliminary data.</text>
</comment>
<sequence>MAHGLHKASITILGILSCEVFDTILVIVSFVVDVAILRVLTHFKLQDALLILSFLLPWRVIRVVNRFRNTFFYGGFIRQRFTFLEVARRVNSNDEDSANFQESVTRSRSKLSFNDRMFYTTPRTSIQSDPGHGVLSLPKRSFAAQKRVPFDHMRIRQPLTHQTSVCSEYSDAAQTVETQNDNNITDLTNPVKFYIV</sequence>
<evidence type="ECO:0000313" key="3">
    <source>
        <dbReference type="Proteomes" id="UP000828390"/>
    </source>
</evidence>
<evidence type="ECO:0008006" key="4">
    <source>
        <dbReference type="Google" id="ProtNLM"/>
    </source>
</evidence>
<accession>A0A9D4D7Q4</accession>
<reference evidence="2" key="2">
    <citation type="submission" date="2020-11" db="EMBL/GenBank/DDBJ databases">
        <authorList>
            <person name="McCartney M.A."/>
            <person name="Auch B."/>
            <person name="Kono T."/>
            <person name="Mallez S."/>
            <person name="Becker A."/>
            <person name="Gohl D.M."/>
            <person name="Silverstein K.A.T."/>
            <person name="Koren S."/>
            <person name="Bechman K.B."/>
            <person name="Herman A."/>
            <person name="Abrahante J.E."/>
            <person name="Garbe J."/>
        </authorList>
    </citation>
    <scope>NUCLEOTIDE SEQUENCE</scope>
    <source>
        <strain evidence="2">Duluth1</strain>
        <tissue evidence="2">Whole animal</tissue>
    </source>
</reference>
<dbReference type="AlphaFoldDB" id="A0A9D4D7Q4"/>
<evidence type="ECO:0000313" key="2">
    <source>
        <dbReference type="EMBL" id="KAH3740548.1"/>
    </source>
</evidence>
<dbReference type="EMBL" id="JAIWYP010000011">
    <property type="protein sequence ID" value="KAH3740548.1"/>
    <property type="molecule type" value="Genomic_DNA"/>
</dbReference>
<feature type="transmembrane region" description="Helical" evidence="1">
    <location>
        <begin position="12"/>
        <end position="37"/>
    </location>
</feature>
<keyword evidence="3" id="KW-1185">Reference proteome</keyword>
<reference evidence="2" key="1">
    <citation type="journal article" date="2019" name="bioRxiv">
        <title>The Genome of the Zebra Mussel, Dreissena polymorpha: A Resource for Invasive Species Research.</title>
        <authorList>
            <person name="McCartney M.A."/>
            <person name="Auch B."/>
            <person name="Kono T."/>
            <person name="Mallez S."/>
            <person name="Zhang Y."/>
            <person name="Obille A."/>
            <person name="Becker A."/>
            <person name="Abrahante J.E."/>
            <person name="Garbe J."/>
            <person name="Badalamenti J.P."/>
            <person name="Herman A."/>
            <person name="Mangelson H."/>
            <person name="Liachko I."/>
            <person name="Sullivan S."/>
            <person name="Sone E.D."/>
            <person name="Koren S."/>
            <person name="Silverstein K.A.T."/>
            <person name="Beckman K.B."/>
            <person name="Gohl D.M."/>
        </authorList>
    </citation>
    <scope>NUCLEOTIDE SEQUENCE</scope>
    <source>
        <strain evidence="2">Duluth1</strain>
        <tissue evidence="2">Whole animal</tissue>
    </source>
</reference>
<keyword evidence="1" id="KW-0472">Membrane</keyword>
<proteinExistence type="predicted"/>
<name>A0A9D4D7Q4_DREPO</name>
<evidence type="ECO:0000256" key="1">
    <source>
        <dbReference type="SAM" id="Phobius"/>
    </source>
</evidence>
<keyword evidence="1" id="KW-0812">Transmembrane</keyword>
<protein>
    <recommendedName>
        <fullName evidence="4">Voltage-gated hydrogen channel 1</fullName>
    </recommendedName>
</protein>
<dbReference type="Proteomes" id="UP000828390">
    <property type="component" value="Unassembled WGS sequence"/>
</dbReference>
<gene>
    <name evidence="2" type="ORF">DPMN_047254</name>
</gene>
<keyword evidence="1" id="KW-1133">Transmembrane helix</keyword>
<feature type="transmembrane region" description="Helical" evidence="1">
    <location>
        <begin position="43"/>
        <end position="61"/>
    </location>
</feature>
<dbReference type="PROSITE" id="PS51257">
    <property type="entry name" value="PROKAR_LIPOPROTEIN"/>
    <property type="match status" value="1"/>
</dbReference>